<comment type="caution">
    <text evidence="3">The sequence shown here is derived from an EMBL/GenBank/DDBJ whole genome shotgun (WGS) entry which is preliminary data.</text>
</comment>
<feature type="region of interest" description="Disordered" evidence="1">
    <location>
        <begin position="51"/>
        <end position="77"/>
    </location>
</feature>
<dbReference type="InterPro" id="IPR041229">
    <property type="entry name" value="HEPN_Apea"/>
</dbReference>
<protein>
    <recommendedName>
        <fullName evidence="2">Apea-like HEPN domain-containing protein</fullName>
    </recommendedName>
</protein>
<sequence length="302" mass="32966">MARVEKNSGFTLDELEKEIVGPMRALVAIGVSEPVSVFNLCVVPEGPFTKDRRPRSFAVDPHDGEEPEDPAPPMHAPLPLSPSLDDMPSFIPAWLKLARRCSVPLDAVEPRRRSGALQLQLLDVVNAAETLHRALHEDPTEHPFAESVRKALKGAGGFNGAQCRDVRDAVKVFMGTTLEKRLLALAEELGPEVCQWLFTGTVRPWAYVTARIRNILSHGLTVPDGIHEDPGALAGALYLTEAVITLRLLTEAGLPSGTALTAQLDRHPGMRSLANQSIANWPALAHRINPNQWPEPQPEPSE</sequence>
<reference evidence="4" key="1">
    <citation type="submission" date="2023-07" db="EMBL/GenBank/DDBJ databases">
        <title>30 novel species of actinomycetes from the DSMZ collection.</title>
        <authorList>
            <person name="Nouioui I."/>
        </authorList>
    </citation>
    <scope>NUCLEOTIDE SEQUENCE [LARGE SCALE GENOMIC DNA]</scope>
    <source>
        <strain evidence="4">DSM 41636</strain>
    </source>
</reference>
<evidence type="ECO:0000259" key="2">
    <source>
        <dbReference type="Pfam" id="PF18739"/>
    </source>
</evidence>
<evidence type="ECO:0000313" key="3">
    <source>
        <dbReference type="EMBL" id="MDT0398490.1"/>
    </source>
</evidence>
<proteinExistence type="predicted"/>
<dbReference type="Proteomes" id="UP001183881">
    <property type="component" value="Unassembled WGS sequence"/>
</dbReference>
<name>A0ABU2Q664_9ACTN</name>
<keyword evidence="4" id="KW-1185">Reference proteome</keyword>
<gene>
    <name evidence="3" type="ORF">RM705_27855</name>
</gene>
<feature type="domain" description="Apea-like HEPN" evidence="2">
    <location>
        <begin position="122"/>
        <end position="256"/>
    </location>
</feature>
<dbReference type="EMBL" id="JAVRFA010000051">
    <property type="protein sequence ID" value="MDT0398490.1"/>
    <property type="molecule type" value="Genomic_DNA"/>
</dbReference>
<dbReference type="Pfam" id="PF18739">
    <property type="entry name" value="HEPN_Apea"/>
    <property type="match status" value="1"/>
</dbReference>
<dbReference type="RefSeq" id="WP_311647417.1">
    <property type="nucleotide sequence ID" value="NZ_JAVRFA010000051.1"/>
</dbReference>
<organism evidence="3 4">
    <name type="scientific">Streptomyces edwardsiae</name>
    <dbReference type="NCBI Taxonomy" id="3075527"/>
    <lineage>
        <taxon>Bacteria</taxon>
        <taxon>Bacillati</taxon>
        <taxon>Actinomycetota</taxon>
        <taxon>Actinomycetes</taxon>
        <taxon>Kitasatosporales</taxon>
        <taxon>Streptomycetaceae</taxon>
        <taxon>Streptomyces</taxon>
    </lineage>
</organism>
<evidence type="ECO:0000256" key="1">
    <source>
        <dbReference type="SAM" id="MobiDB-lite"/>
    </source>
</evidence>
<evidence type="ECO:0000313" key="4">
    <source>
        <dbReference type="Proteomes" id="UP001183881"/>
    </source>
</evidence>
<accession>A0ABU2Q664</accession>